<evidence type="ECO:0000256" key="1">
    <source>
        <dbReference type="ARBA" id="ARBA00007274"/>
    </source>
</evidence>
<evidence type="ECO:0000256" key="2">
    <source>
        <dbReference type="ARBA" id="ARBA00022679"/>
    </source>
</evidence>
<dbReference type="InterPro" id="IPR001451">
    <property type="entry name" value="Hexapep"/>
</dbReference>
<accession>A0A917G9C3</accession>
<dbReference type="AlphaFoldDB" id="A0A917G9C3"/>
<dbReference type="Pfam" id="PF00132">
    <property type="entry name" value="Hexapep"/>
    <property type="match status" value="1"/>
</dbReference>
<proteinExistence type="inferred from homology"/>
<gene>
    <name evidence="4" type="ORF">GCM10007304_48710</name>
</gene>
<evidence type="ECO:0008006" key="6">
    <source>
        <dbReference type="Google" id="ProtNLM"/>
    </source>
</evidence>
<organism evidence="4 5">
    <name type="scientific">Rhodococcoides trifolii</name>
    <dbReference type="NCBI Taxonomy" id="908250"/>
    <lineage>
        <taxon>Bacteria</taxon>
        <taxon>Bacillati</taxon>
        <taxon>Actinomycetota</taxon>
        <taxon>Actinomycetes</taxon>
        <taxon>Mycobacteriales</taxon>
        <taxon>Nocardiaceae</taxon>
        <taxon>Rhodococcoides</taxon>
    </lineage>
</organism>
<dbReference type="PANTHER" id="PTHR23416:SF23">
    <property type="entry name" value="ACETYLTRANSFERASE C18B11.09C-RELATED"/>
    <property type="match status" value="1"/>
</dbReference>
<dbReference type="InterPro" id="IPR011004">
    <property type="entry name" value="Trimer_LpxA-like_sf"/>
</dbReference>
<dbReference type="EMBL" id="BMCU01000009">
    <property type="protein sequence ID" value="GGG29086.1"/>
    <property type="molecule type" value="Genomic_DNA"/>
</dbReference>
<dbReference type="InterPro" id="IPR018357">
    <property type="entry name" value="Hexapep_transf_CS"/>
</dbReference>
<dbReference type="GO" id="GO:0005829">
    <property type="term" value="C:cytosol"/>
    <property type="evidence" value="ECO:0007669"/>
    <property type="project" value="TreeGrafter"/>
</dbReference>
<evidence type="ECO:0000313" key="5">
    <source>
        <dbReference type="Proteomes" id="UP000654257"/>
    </source>
</evidence>
<reference evidence="4" key="1">
    <citation type="journal article" date="2014" name="Int. J. Syst. Evol. Microbiol.">
        <title>Complete genome sequence of Corynebacterium casei LMG S-19264T (=DSM 44701T), isolated from a smear-ripened cheese.</title>
        <authorList>
            <consortium name="US DOE Joint Genome Institute (JGI-PGF)"/>
            <person name="Walter F."/>
            <person name="Albersmeier A."/>
            <person name="Kalinowski J."/>
            <person name="Ruckert C."/>
        </authorList>
    </citation>
    <scope>NUCLEOTIDE SEQUENCE</scope>
    <source>
        <strain evidence="4">CCM 7905</strain>
    </source>
</reference>
<protein>
    <recommendedName>
        <fullName evidence="6">Acyltransferase</fullName>
    </recommendedName>
</protein>
<keyword evidence="2" id="KW-0808">Transferase</keyword>
<dbReference type="CDD" id="cd04647">
    <property type="entry name" value="LbH_MAT_like"/>
    <property type="match status" value="1"/>
</dbReference>
<dbReference type="InterPro" id="IPR051159">
    <property type="entry name" value="Hexapeptide_acetyltransf"/>
</dbReference>
<keyword evidence="5" id="KW-1185">Reference proteome</keyword>
<dbReference type="GO" id="GO:0008374">
    <property type="term" value="F:O-acyltransferase activity"/>
    <property type="evidence" value="ECO:0007669"/>
    <property type="project" value="TreeGrafter"/>
</dbReference>
<evidence type="ECO:0000313" key="4">
    <source>
        <dbReference type="EMBL" id="GGG29086.1"/>
    </source>
</evidence>
<reference evidence="4" key="2">
    <citation type="submission" date="2020-09" db="EMBL/GenBank/DDBJ databases">
        <authorList>
            <person name="Sun Q."/>
            <person name="Sedlacek I."/>
        </authorList>
    </citation>
    <scope>NUCLEOTIDE SEQUENCE</scope>
    <source>
        <strain evidence="4">CCM 7905</strain>
    </source>
</reference>
<comment type="caution">
    <text evidence="4">The sequence shown here is derived from an EMBL/GenBank/DDBJ whole genome shotgun (WGS) entry which is preliminary data.</text>
</comment>
<evidence type="ECO:0000256" key="3">
    <source>
        <dbReference type="ARBA" id="ARBA00022737"/>
    </source>
</evidence>
<dbReference type="Proteomes" id="UP000654257">
    <property type="component" value="Unassembled WGS sequence"/>
</dbReference>
<sequence>MMPHPAPVKFRVSEFLRGAVLFAAFLVGRVPVHQFRLFCYRHVFRVEIGKHSTVHWRTVWQAPEKIRIGRNTIVGNDALLDGRSGITIGDNVNFGGHVQIIAGHHDHQSSDFGSVLIPITIGNRVVIGTRATILTGVTIGEGAIIAAAALVNKDVPPYSIVGGVPAKVIGERTRDLDYELRYHLPFQ</sequence>
<comment type="similarity">
    <text evidence="1">Belongs to the transferase hexapeptide repeat family.</text>
</comment>
<dbReference type="SUPFAM" id="SSF51161">
    <property type="entry name" value="Trimeric LpxA-like enzymes"/>
    <property type="match status" value="1"/>
</dbReference>
<dbReference type="Gene3D" id="2.160.10.10">
    <property type="entry name" value="Hexapeptide repeat proteins"/>
    <property type="match status" value="1"/>
</dbReference>
<dbReference type="PANTHER" id="PTHR23416">
    <property type="entry name" value="SIALIC ACID SYNTHASE-RELATED"/>
    <property type="match status" value="1"/>
</dbReference>
<keyword evidence="3" id="KW-0677">Repeat</keyword>
<dbReference type="PROSITE" id="PS00101">
    <property type="entry name" value="HEXAPEP_TRANSFERASES"/>
    <property type="match status" value="1"/>
</dbReference>
<name>A0A917G9C3_9NOCA</name>